<dbReference type="AlphaFoldDB" id="F6DUU6"/>
<sequence>MSDIVIEKALELGKLIAGSDNYKMMREKEASMMADVDAVMLIEKFQDLQRNHQMVRMQGQELTEAQLNDVYALEEQMMENTLIREFAEIQDQFQKFLNQVNETISEGIEGKPKESQSCSSCSSCGPHS</sequence>
<evidence type="ECO:0000313" key="3">
    <source>
        <dbReference type="Proteomes" id="UP000009234"/>
    </source>
</evidence>
<evidence type="ECO:0008006" key="4">
    <source>
        <dbReference type="Google" id="ProtNLM"/>
    </source>
</evidence>
<reference evidence="2 3" key="2">
    <citation type="journal article" date="2012" name="Stand. Genomic Sci.">
        <title>Complete genome sequence of the sulfate-reducing firmicute Desulfotomaculum ruminis type strain (DL(T)).</title>
        <authorList>
            <person name="Spring S."/>
            <person name="Visser M."/>
            <person name="Lu M."/>
            <person name="Copeland A."/>
            <person name="Lapidus A."/>
            <person name="Lucas S."/>
            <person name="Cheng J.F."/>
            <person name="Han C."/>
            <person name="Tapia R."/>
            <person name="Goodwin L.A."/>
            <person name="Pitluck S."/>
            <person name="Ivanova N."/>
            <person name="Land M."/>
            <person name="Hauser L."/>
            <person name="Larimer F."/>
            <person name="Rohde M."/>
            <person name="Goker M."/>
            <person name="Detter J.C."/>
            <person name="Kyrpides N.C."/>
            <person name="Woyke T."/>
            <person name="Schaap P.J."/>
            <person name="Plugge C.M."/>
            <person name="Muyzer G."/>
            <person name="Kuever J."/>
            <person name="Pereira I.A."/>
            <person name="Parshina S.N."/>
            <person name="Bernier-Latmani R."/>
            <person name="Stams A.J."/>
            <person name="Klenk H.P."/>
        </authorList>
    </citation>
    <scope>NUCLEOTIDE SEQUENCE [LARGE SCALE GENOMIC DNA]</scope>
    <source>
        <strain evidence="3">ATCC 23193 / DSM 2154 / NCIB 8452 / DL</strain>
    </source>
</reference>
<dbReference type="STRING" id="696281.Desru_1978"/>
<dbReference type="EMBL" id="CP002780">
    <property type="protein sequence ID" value="AEG60234.1"/>
    <property type="molecule type" value="Genomic_DNA"/>
</dbReference>
<proteinExistence type="predicted"/>
<reference evidence="3" key="1">
    <citation type="submission" date="2011-05" db="EMBL/GenBank/DDBJ databases">
        <title>Complete sequence of Desulfotomaculum ruminis DSM 2154.</title>
        <authorList>
            <person name="Lucas S."/>
            <person name="Copeland A."/>
            <person name="Lapidus A."/>
            <person name="Cheng J.-F."/>
            <person name="Goodwin L."/>
            <person name="Pitluck S."/>
            <person name="Lu M."/>
            <person name="Detter J.C."/>
            <person name="Han C."/>
            <person name="Tapia R."/>
            <person name="Land M."/>
            <person name="Hauser L."/>
            <person name="Kyrpides N."/>
            <person name="Ivanova N."/>
            <person name="Mikhailova N."/>
            <person name="Pagani I."/>
            <person name="Stams A.J.M."/>
            <person name="Plugge C.M."/>
            <person name="Muyzer G."/>
            <person name="Kuever J."/>
            <person name="Parshina S.N."/>
            <person name="Ivanova A.E."/>
            <person name="Nazina T.N."/>
            <person name="Brambilla E."/>
            <person name="Spring S."/>
            <person name="Klenk H.-P."/>
            <person name="Woyke T."/>
        </authorList>
    </citation>
    <scope>NUCLEOTIDE SEQUENCE [LARGE SCALE GENOMIC DNA]</scope>
    <source>
        <strain evidence="3">ATCC 23193 / DSM 2154 / NCIB 8452 / DL</strain>
    </source>
</reference>
<protein>
    <recommendedName>
        <fullName evidence="4">Cell fate regulator YlbF, YheA/YmcA/DUF963 family (Controls sporulation, competence, biofilm development)</fullName>
    </recommendedName>
</protein>
<evidence type="ECO:0000313" key="2">
    <source>
        <dbReference type="EMBL" id="AEG60234.1"/>
    </source>
</evidence>
<dbReference type="Gene3D" id="1.20.1500.10">
    <property type="entry name" value="YheA/YmcA-like"/>
    <property type="match status" value="1"/>
</dbReference>
<dbReference type="InterPro" id="IPR010368">
    <property type="entry name" value="Com_YlbF"/>
</dbReference>
<dbReference type="Pfam" id="PF06133">
    <property type="entry name" value="Com_YlbF"/>
    <property type="match status" value="1"/>
</dbReference>
<dbReference type="Proteomes" id="UP000009234">
    <property type="component" value="Chromosome"/>
</dbReference>
<dbReference type="OrthoDB" id="1808528at2"/>
<keyword evidence="3" id="KW-1185">Reference proteome</keyword>
<organism evidence="2 3">
    <name type="scientific">Desulforamulus ruminis (strain ATCC 23193 / DSM 2154 / NCIMB 8452 / DL)</name>
    <name type="common">Desulfotomaculum ruminis</name>
    <dbReference type="NCBI Taxonomy" id="696281"/>
    <lineage>
        <taxon>Bacteria</taxon>
        <taxon>Bacillati</taxon>
        <taxon>Bacillota</taxon>
        <taxon>Clostridia</taxon>
        <taxon>Eubacteriales</taxon>
        <taxon>Peptococcaceae</taxon>
        <taxon>Desulforamulus</taxon>
    </lineage>
</organism>
<dbReference type="KEGG" id="dru:Desru_1978"/>
<gene>
    <name evidence="2" type="ordered locus">Desru_1978</name>
</gene>
<feature type="compositionally biased region" description="Low complexity" evidence="1">
    <location>
        <begin position="115"/>
        <end position="128"/>
    </location>
</feature>
<name>F6DUU6_DESRL</name>
<dbReference type="SUPFAM" id="SSF158622">
    <property type="entry name" value="YheA/YmcA-like"/>
    <property type="match status" value="1"/>
</dbReference>
<dbReference type="eggNOG" id="COG3679">
    <property type="taxonomic scope" value="Bacteria"/>
</dbReference>
<dbReference type="RefSeq" id="WP_013841996.1">
    <property type="nucleotide sequence ID" value="NC_015589.1"/>
</dbReference>
<dbReference type="HOGENOM" id="CLU_140243_1_1_9"/>
<dbReference type="InterPro" id="IPR023378">
    <property type="entry name" value="YheA/YmcA-like_dom_sf"/>
</dbReference>
<feature type="region of interest" description="Disordered" evidence="1">
    <location>
        <begin position="107"/>
        <end position="128"/>
    </location>
</feature>
<evidence type="ECO:0000256" key="1">
    <source>
        <dbReference type="SAM" id="MobiDB-lite"/>
    </source>
</evidence>
<accession>F6DUU6</accession>